<reference evidence="2" key="1">
    <citation type="journal article" date="2021" name="Mol. Plant Microbe Interact.">
        <title>Complete Genome Sequence of the Plant-Pathogenic Fungus Colletotrichum lupini.</title>
        <authorList>
            <person name="Baroncelli R."/>
            <person name="Pensec F."/>
            <person name="Da Lio D."/>
            <person name="Boufleur T."/>
            <person name="Vicente I."/>
            <person name="Sarrocco S."/>
            <person name="Picot A."/>
            <person name="Baraldi E."/>
            <person name="Sukno S."/>
            <person name="Thon M."/>
            <person name="Le Floch G."/>
        </authorList>
    </citation>
    <scope>NUCLEOTIDE SEQUENCE</scope>
    <source>
        <strain evidence="2">IMI 504893</strain>
    </source>
</reference>
<feature type="compositionally biased region" description="Basic and acidic residues" evidence="1">
    <location>
        <begin position="79"/>
        <end position="93"/>
    </location>
</feature>
<proteinExistence type="predicted"/>
<gene>
    <name evidence="2" type="ORF">CLUP02_03350</name>
</gene>
<sequence length="211" mass="23310">MTNIHDCALNDTNQDDVAPGLMPRHTIFLVFFASHRLSNCSYSKRLANRTGSNNSNASLRKVDNTNNNHRPSPRGSSRRQRETAGMEMEERWDSNQQNKRSWASQKEPSCWARYDAETSGHSLGISAITLMIIPARLTRARTNPNQAMLITPPGHKYDTTETCESGLDVNGTLLPGWGSLYGTWGRGVAPVAASRRGGTDPAVAEEDSEKH</sequence>
<dbReference type="Proteomes" id="UP000830671">
    <property type="component" value="Chromosome 2"/>
</dbReference>
<feature type="region of interest" description="Disordered" evidence="1">
    <location>
        <begin position="192"/>
        <end position="211"/>
    </location>
</feature>
<feature type="region of interest" description="Disordered" evidence="1">
    <location>
        <begin position="46"/>
        <end position="104"/>
    </location>
</feature>
<keyword evidence="3" id="KW-1185">Reference proteome</keyword>
<dbReference type="EMBL" id="CP019474">
    <property type="protein sequence ID" value="UQC77878.1"/>
    <property type="molecule type" value="Genomic_DNA"/>
</dbReference>
<protein>
    <submittedName>
        <fullName evidence="2">Uncharacterized protein</fullName>
    </submittedName>
</protein>
<feature type="compositionally biased region" description="Polar residues" evidence="1">
    <location>
        <begin position="94"/>
        <end position="104"/>
    </location>
</feature>
<evidence type="ECO:0000313" key="3">
    <source>
        <dbReference type="Proteomes" id="UP000830671"/>
    </source>
</evidence>
<dbReference type="RefSeq" id="XP_049139516.1">
    <property type="nucleotide sequence ID" value="XM_049282373.1"/>
</dbReference>
<dbReference type="KEGG" id="clup:CLUP02_03350"/>
<feature type="compositionally biased region" description="Polar residues" evidence="1">
    <location>
        <begin position="49"/>
        <end position="69"/>
    </location>
</feature>
<accession>A0A9Q8SIN9</accession>
<name>A0A9Q8SIN9_9PEZI</name>
<dbReference type="AlphaFoldDB" id="A0A9Q8SIN9"/>
<organism evidence="2 3">
    <name type="scientific">Colletotrichum lupini</name>
    <dbReference type="NCBI Taxonomy" id="145971"/>
    <lineage>
        <taxon>Eukaryota</taxon>
        <taxon>Fungi</taxon>
        <taxon>Dikarya</taxon>
        <taxon>Ascomycota</taxon>
        <taxon>Pezizomycotina</taxon>
        <taxon>Sordariomycetes</taxon>
        <taxon>Hypocreomycetidae</taxon>
        <taxon>Glomerellales</taxon>
        <taxon>Glomerellaceae</taxon>
        <taxon>Colletotrichum</taxon>
        <taxon>Colletotrichum acutatum species complex</taxon>
    </lineage>
</organism>
<evidence type="ECO:0000313" key="2">
    <source>
        <dbReference type="EMBL" id="UQC77878.1"/>
    </source>
</evidence>
<evidence type="ECO:0000256" key="1">
    <source>
        <dbReference type="SAM" id="MobiDB-lite"/>
    </source>
</evidence>
<dbReference type="GeneID" id="73337383"/>